<reference evidence="2" key="1">
    <citation type="journal article" date="2015" name="Nature">
        <title>Complex archaea that bridge the gap between prokaryotes and eukaryotes.</title>
        <authorList>
            <person name="Spang A."/>
            <person name="Saw J.H."/>
            <person name="Jorgensen S.L."/>
            <person name="Zaremba-Niedzwiedzka K."/>
            <person name="Martijn J."/>
            <person name="Lind A.E."/>
            <person name="van Eijk R."/>
            <person name="Schleper C."/>
            <person name="Guy L."/>
            <person name="Ettema T.J."/>
        </authorList>
    </citation>
    <scope>NUCLEOTIDE SEQUENCE</scope>
</reference>
<sequence length="122" mass="13633">DEERVTRERVRIGFANIRDFMDEKGQIRPITEIDRDNLASVSEIKLDPALGTITEFKFHNKQTALDALSKQLGLYEADNAQNNLTIVEILARVGGEVPALTGDKPLLEGKNDVQGQREAERS</sequence>
<dbReference type="GO" id="GO:0051276">
    <property type="term" value="P:chromosome organization"/>
    <property type="evidence" value="ECO:0007669"/>
    <property type="project" value="InterPro"/>
</dbReference>
<proteinExistence type="predicted"/>
<protein>
    <submittedName>
        <fullName evidence="2">Uncharacterized protein</fullName>
    </submittedName>
</protein>
<accession>A0A0F9AQY8</accession>
<feature type="region of interest" description="Disordered" evidence="1">
    <location>
        <begin position="99"/>
        <end position="122"/>
    </location>
</feature>
<dbReference type="Pfam" id="PF03592">
    <property type="entry name" value="Terminase_2"/>
    <property type="match status" value="1"/>
</dbReference>
<name>A0A0F9AQY8_9ZZZZ</name>
<dbReference type="AlphaFoldDB" id="A0A0F9AQY8"/>
<feature type="non-terminal residue" evidence="2">
    <location>
        <position position="1"/>
    </location>
</feature>
<evidence type="ECO:0000313" key="2">
    <source>
        <dbReference type="EMBL" id="KKL11845.1"/>
    </source>
</evidence>
<dbReference type="InterPro" id="IPR005335">
    <property type="entry name" value="Terminase_ssu"/>
</dbReference>
<gene>
    <name evidence="2" type="ORF">LCGC14_2541670</name>
</gene>
<organism evidence="2">
    <name type="scientific">marine sediment metagenome</name>
    <dbReference type="NCBI Taxonomy" id="412755"/>
    <lineage>
        <taxon>unclassified sequences</taxon>
        <taxon>metagenomes</taxon>
        <taxon>ecological metagenomes</taxon>
    </lineage>
</organism>
<dbReference type="EMBL" id="LAZR01041495">
    <property type="protein sequence ID" value="KKL11845.1"/>
    <property type="molecule type" value="Genomic_DNA"/>
</dbReference>
<feature type="compositionally biased region" description="Basic and acidic residues" evidence="1">
    <location>
        <begin position="105"/>
        <end position="122"/>
    </location>
</feature>
<comment type="caution">
    <text evidence="2">The sequence shown here is derived from an EMBL/GenBank/DDBJ whole genome shotgun (WGS) entry which is preliminary data.</text>
</comment>
<evidence type="ECO:0000256" key="1">
    <source>
        <dbReference type="SAM" id="MobiDB-lite"/>
    </source>
</evidence>